<evidence type="ECO:0000313" key="3">
    <source>
        <dbReference type="Proteomes" id="UP000479710"/>
    </source>
</evidence>
<reference evidence="2 3" key="1">
    <citation type="submission" date="2019-11" db="EMBL/GenBank/DDBJ databases">
        <title>Whole genome sequence of Oryza granulata.</title>
        <authorList>
            <person name="Li W."/>
        </authorList>
    </citation>
    <scope>NUCLEOTIDE SEQUENCE [LARGE SCALE GENOMIC DNA]</scope>
    <source>
        <strain evidence="3">cv. Menghai</strain>
        <tissue evidence="2">Leaf</tissue>
    </source>
</reference>
<dbReference type="EMBL" id="SPHZ02000006">
    <property type="protein sequence ID" value="KAF0909882.1"/>
    <property type="molecule type" value="Genomic_DNA"/>
</dbReference>
<dbReference type="Proteomes" id="UP000479710">
    <property type="component" value="Unassembled WGS sequence"/>
</dbReference>
<keyword evidence="3" id="KW-1185">Reference proteome</keyword>
<comment type="caution">
    <text evidence="2">The sequence shown here is derived from an EMBL/GenBank/DDBJ whole genome shotgun (WGS) entry which is preliminary data.</text>
</comment>
<evidence type="ECO:0000256" key="1">
    <source>
        <dbReference type="SAM" id="Phobius"/>
    </source>
</evidence>
<keyword evidence="1" id="KW-0472">Membrane</keyword>
<feature type="transmembrane region" description="Helical" evidence="1">
    <location>
        <begin position="20"/>
        <end position="44"/>
    </location>
</feature>
<name>A0A6G1DC67_9ORYZ</name>
<dbReference type="AlphaFoldDB" id="A0A6G1DC67"/>
<proteinExistence type="predicted"/>
<protein>
    <submittedName>
        <fullName evidence="2">Uncharacterized protein</fullName>
    </submittedName>
</protein>
<keyword evidence="1" id="KW-1133">Transmembrane helix</keyword>
<gene>
    <name evidence="2" type="ORF">E2562_000193</name>
</gene>
<evidence type="ECO:0000313" key="2">
    <source>
        <dbReference type="EMBL" id="KAF0909882.1"/>
    </source>
</evidence>
<accession>A0A6G1DC67</accession>
<keyword evidence="1" id="KW-0812">Transmembrane</keyword>
<sequence>MGQPPATHDYLGLGQPTTALHSVATSLAALTFLVASTSYTIYIARGYGTHLKIFDQLTLVMVSERHQQIGRQR</sequence>
<organism evidence="2 3">
    <name type="scientific">Oryza meyeriana var. granulata</name>
    <dbReference type="NCBI Taxonomy" id="110450"/>
    <lineage>
        <taxon>Eukaryota</taxon>
        <taxon>Viridiplantae</taxon>
        <taxon>Streptophyta</taxon>
        <taxon>Embryophyta</taxon>
        <taxon>Tracheophyta</taxon>
        <taxon>Spermatophyta</taxon>
        <taxon>Magnoliopsida</taxon>
        <taxon>Liliopsida</taxon>
        <taxon>Poales</taxon>
        <taxon>Poaceae</taxon>
        <taxon>BOP clade</taxon>
        <taxon>Oryzoideae</taxon>
        <taxon>Oryzeae</taxon>
        <taxon>Oryzinae</taxon>
        <taxon>Oryza</taxon>
        <taxon>Oryza meyeriana</taxon>
    </lineage>
</organism>